<dbReference type="PIRSF" id="PIRSF005572">
    <property type="entry name" value="NifS"/>
    <property type="match status" value="1"/>
</dbReference>
<organism evidence="4 5">
    <name type="scientific">Halobacteroides halobius (strain ATCC 35273 / DSM 5150 / MD-1)</name>
    <dbReference type="NCBI Taxonomy" id="748449"/>
    <lineage>
        <taxon>Bacteria</taxon>
        <taxon>Bacillati</taxon>
        <taxon>Bacillota</taxon>
        <taxon>Clostridia</taxon>
        <taxon>Halanaerobiales</taxon>
        <taxon>Halobacteroidaceae</taxon>
        <taxon>Halobacteroides</taxon>
    </lineage>
</organism>
<proteinExistence type="predicted"/>
<dbReference type="InterPro" id="IPR000192">
    <property type="entry name" value="Aminotrans_V_dom"/>
</dbReference>
<comment type="cofactor">
    <cofactor evidence="1">
        <name>pyridoxal 5'-phosphate</name>
        <dbReference type="ChEBI" id="CHEBI:597326"/>
    </cofactor>
</comment>
<dbReference type="OrthoDB" id="9808002at2"/>
<evidence type="ECO:0000259" key="3">
    <source>
        <dbReference type="Pfam" id="PF00266"/>
    </source>
</evidence>
<evidence type="ECO:0000256" key="1">
    <source>
        <dbReference type="ARBA" id="ARBA00001933"/>
    </source>
</evidence>
<dbReference type="Proteomes" id="UP000010880">
    <property type="component" value="Chromosome"/>
</dbReference>
<dbReference type="KEGG" id="hhl:Halha_1352"/>
<dbReference type="STRING" id="748449.Halha_1352"/>
<feature type="domain" description="Aminotransferase class V" evidence="3">
    <location>
        <begin position="4"/>
        <end position="363"/>
    </location>
</feature>
<dbReference type="RefSeq" id="WP_015327019.1">
    <property type="nucleotide sequence ID" value="NC_019978.1"/>
</dbReference>
<dbReference type="PATRIC" id="fig|748449.3.peg.1308"/>
<dbReference type="InterPro" id="IPR015422">
    <property type="entry name" value="PyrdxlP-dep_Trfase_small"/>
</dbReference>
<dbReference type="Gene3D" id="3.90.1150.10">
    <property type="entry name" value="Aspartate Aminotransferase, domain 1"/>
    <property type="match status" value="1"/>
</dbReference>
<dbReference type="AlphaFoldDB" id="L0K7R9"/>
<dbReference type="eggNOG" id="COG1104">
    <property type="taxonomic scope" value="Bacteria"/>
</dbReference>
<dbReference type="SUPFAM" id="SSF53383">
    <property type="entry name" value="PLP-dependent transferases"/>
    <property type="match status" value="1"/>
</dbReference>
<dbReference type="PANTHER" id="PTHR11601">
    <property type="entry name" value="CYSTEINE DESULFURYLASE FAMILY MEMBER"/>
    <property type="match status" value="1"/>
</dbReference>
<dbReference type="PANTHER" id="PTHR11601:SF50">
    <property type="entry name" value="CYSTEINE DESULFURASE ISCS 2-RELATED"/>
    <property type="match status" value="1"/>
</dbReference>
<name>L0K7R9_HALHC</name>
<dbReference type="InterPro" id="IPR015421">
    <property type="entry name" value="PyrdxlP-dep_Trfase_major"/>
</dbReference>
<dbReference type="InterPro" id="IPR015424">
    <property type="entry name" value="PyrdxlP-dep_Trfase"/>
</dbReference>
<gene>
    <name evidence="4" type="ordered locus">Halha_1352</name>
</gene>
<dbReference type="EMBL" id="CP003359">
    <property type="protein sequence ID" value="AGB41297.1"/>
    <property type="molecule type" value="Genomic_DNA"/>
</dbReference>
<protein>
    <submittedName>
        <fullName evidence="4">Cysteine desulfurase family protein</fullName>
    </submittedName>
</protein>
<evidence type="ECO:0000256" key="2">
    <source>
        <dbReference type="ARBA" id="ARBA00022898"/>
    </source>
</evidence>
<dbReference type="InterPro" id="IPR016454">
    <property type="entry name" value="Cysteine_dSase"/>
</dbReference>
<dbReference type="Gene3D" id="1.10.260.50">
    <property type="match status" value="1"/>
</dbReference>
<sequence length="379" mass="41683">MKEVYLDNAATTKVTPKVADKVKQVMTKEYGNPSSLHNKGLAAEKVIKEARENLAHKLQVEAKEIFFTSGGTEANNLAIKGALKTLRNKGNRIITSSIEHPSVLNVFKELEEEWDVKYLEVDHKGSINLDQLEKLLTADTVLVSIMAVNNETGTIQPLKKISNILKSHKNLYWHVDGIQALGKVNILPDKLGINLYSMSAHKIHGPMGVGALYVSSDTRLKSLVQGSSQEEGLRPGTENVPGIAGFGKAIKLLPSKEEIKDMYQLKKDLTTRILTEIDDVFLNGPQIEQGAAHIVNMSVAGLRGEVVVHSLEEEGIYISTGAACSSRQANSHVLEALEVGPDLITGALRFSFSLNNTKEEIDYTVDILKNKVTMLRKYM</sequence>
<dbReference type="HOGENOM" id="CLU_003433_0_0_9"/>
<dbReference type="GO" id="GO:0003824">
    <property type="term" value="F:catalytic activity"/>
    <property type="evidence" value="ECO:0007669"/>
    <property type="project" value="UniProtKB-ARBA"/>
</dbReference>
<keyword evidence="2" id="KW-0663">Pyridoxal phosphate</keyword>
<evidence type="ECO:0000313" key="4">
    <source>
        <dbReference type="EMBL" id="AGB41297.1"/>
    </source>
</evidence>
<dbReference type="Gene3D" id="3.40.640.10">
    <property type="entry name" value="Type I PLP-dependent aspartate aminotransferase-like (Major domain)"/>
    <property type="match status" value="1"/>
</dbReference>
<reference evidence="5" key="1">
    <citation type="submission" date="2012-02" db="EMBL/GenBank/DDBJ databases">
        <title>The complete genome of Halobacteroides halobius DSM 5150.</title>
        <authorList>
            <person name="Lucas S."/>
            <person name="Copeland A."/>
            <person name="Lapidus A."/>
            <person name="Glavina del Rio T."/>
            <person name="Dalin E."/>
            <person name="Tice H."/>
            <person name="Bruce D."/>
            <person name="Goodwin L."/>
            <person name="Pitluck S."/>
            <person name="Peters L."/>
            <person name="Mikhailova N."/>
            <person name="Gu W."/>
            <person name="Kyrpides N."/>
            <person name="Mavromatis K."/>
            <person name="Ivanova N."/>
            <person name="Brettin T."/>
            <person name="Detter J.C."/>
            <person name="Han C."/>
            <person name="Larimer F."/>
            <person name="Land M."/>
            <person name="Hauser L."/>
            <person name="Markowitz V."/>
            <person name="Cheng J.-F."/>
            <person name="Hugenholtz P."/>
            <person name="Woyke T."/>
            <person name="Wu D."/>
            <person name="Tindall B."/>
            <person name="Pomrenke H."/>
            <person name="Brambilla E."/>
            <person name="Klenk H.-P."/>
            <person name="Eisen J.A."/>
        </authorList>
    </citation>
    <scope>NUCLEOTIDE SEQUENCE [LARGE SCALE GENOMIC DNA]</scope>
    <source>
        <strain evidence="5">ATCC 35273 / DSM 5150 / MD-1</strain>
    </source>
</reference>
<dbReference type="Pfam" id="PF00266">
    <property type="entry name" value="Aminotran_5"/>
    <property type="match status" value="1"/>
</dbReference>
<evidence type="ECO:0000313" key="5">
    <source>
        <dbReference type="Proteomes" id="UP000010880"/>
    </source>
</evidence>
<keyword evidence="5" id="KW-1185">Reference proteome</keyword>
<accession>L0K7R9</accession>